<comment type="caution">
    <text evidence="2">The sequence shown here is derived from an EMBL/GenBank/DDBJ whole genome shotgun (WGS) entry which is preliminary data.</text>
</comment>
<dbReference type="SUPFAM" id="SSF53697">
    <property type="entry name" value="SIS domain"/>
    <property type="match status" value="1"/>
</dbReference>
<dbReference type="AlphaFoldDB" id="A0A3M2JCX6"/>
<dbReference type="Gene3D" id="3.40.50.10490">
    <property type="entry name" value="Glucose-6-phosphate isomerase like protein, domain 1"/>
    <property type="match status" value="1"/>
</dbReference>
<dbReference type="OrthoDB" id="3770404at2"/>
<dbReference type="Gene3D" id="1.10.10.10">
    <property type="entry name" value="Winged helix-like DNA-binding domain superfamily/Winged helix DNA-binding domain"/>
    <property type="match status" value="1"/>
</dbReference>
<feature type="domain" description="HTH rpiR-type" evidence="1">
    <location>
        <begin position="1"/>
        <end position="77"/>
    </location>
</feature>
<dbReference type="RefSeq" id="WP_122149342.1">
    <property type="nucleotide sequence ID" value="NZ_RFFI01000049.1"/>
</dbReference>
<dbReference type="InterPro" id="IPR047640">
    <property type="entry name" value="RpiR-like"/>
</dbReference>
<evidence type="ECO:0000259" key="1">
    <source>
        <dbReference type="PROSITE" id="PS51071"/>
    </source>
</evidence>
<keyword evidence="3" id="KW-1185">Reference proteome</keyword>
<accession>A0A3M2JCX6</accession>
<dbReference type="GO" id="GO:0003677">
    <property type="term" value="F:DNA binding"/>
    <property type="evidence" value="ECO:0007669"/>
    <property type="project" value="InterPro"/>
</dbReference>
<sequence>MLITDLAKGRGDRLTATDRRLVAVLQARPAEAAFWSAADLTEPLGLHQSAATRMAQRLGFDGYPRLRDALRGDYLAGDGPSQRVRERLDRHPDDVLRGLVDDEVAALAEVPRHVTQDELDDLADRIAAAGRVLVLGQGNATALVELLVRRLRRSGVVASGAAVSQPREVAEHLAGLGPGDVLLVCAFRRVPDLLGPVLEEAAAAGAVTALLTDTLLTVVPQPDVILAAPRGHDDAYLSLTVPMAIANALVLTLARRAPERVIGALDRLGRLLERFDA</sequence>
<protein>
    <submittedName>
        <fullName evidence="2">MurR/RpiR family transcriptional regulator</fullName>
    </submittedName>
</protein>
<dbReference type="PANTHER" id="PTHR30514">
    <property type="entry name" value="GLUCOKINASE"/>
    <property type="match status" value="1"/>
</dbReference>
<dbReference type="InterPro" id="IPR046348">
    <property type="entry name" value="SIS_dom_sf"/>
</dbReference>
<dbReference type="GO" id="GO:0003700">
    <property type="term" value="F:DNA-binding transcription factor activity"/>
    <property type="evidence" value="ECO:0007669"/>
    <property type="project" value="InterPro"/>
</dbReference>
<dbReference type="PROSITE" id="PS51071">
    <property type="entry name" value="HTH_RPIR"/>
    <property type="match status" value="1"/>
</dbReference>
<dbReference type="InterPro" id="IPR000281">
    <property type="entry name" value="HTH_RpiR"/>
</dbReference>
<dbReference type="Proteomes" id="UP000269289">
    <property type="component" value="Unassembled WGS sequence"/>
</dbReference>
<dbReference type="SUPFAM" id="SSF46689">
    <property type="entry name" value="Homeodomain-like"/>
    <property type="match status" value="1"/>
</dbReference>
<dbReference type="PANTHER" id="PTHR30514:SF18">
    <property type="entry name" value="RPIR-FAMILY TRANSCRIPTIONAL REGULATOR"/>
    <property type="match status" value="1"/>
</dbReference>
<proteinExistence type="predicted"/>
<dbReference type="GO" id="GO:0097367">
    <property type="term" value="F:carbohydrate derivative binding"/>
    <property type="evidence" value="ECO:0007669"/>
    <property type="project" value="InterPro"/>
</dbReference>
<reference evidence="2 3" key="1">
    <citation type="submission" date="2018-10" db="EMBL/GenBank/DDBJ databases">
        <title>Isolation, diversity and antifungal activity of actinobacteria from wheat.</title>
        <authorList>
            <person name="Han C."/>
        </authorList>
    </citation>
    <scope>NUCLEOTIDE SEQUENCE [LARGE SCALE GENOMIC DNA]</scope>
    <source>
        <strain evidence="2 3">NEAU-YY56</strain>
    </source>
</reference>
<dbReference type="EMBL" id="RFFI01000049">
    <property type="protein sequence ID" value="RMI09423.1"/>
    <property type="molecule type" value="Genomic_DNA"/>
</dbReference>
<evidence type="ECO:0000313" key="3">
    <source>
        <dbReference type="Proteomes" id="UP000269289"/>
    </source>
</evidence>
<evidence type="ECO:0000313" key="2">
    <source>
        <dbReference type="EMBL" id="RMI09423.1"/>
    </source>
</evidence>
<organism evidence="2 3">
    <name type="scientific">Cellulomonas triticagri</name>
    <dbReference type="NCBI Taxonomy" id="2483352"/>
    <lineage>
        <taxon>Bacteria</taxon>
        <taxon>Bacillati</taxon>
        <taxon>Actinomycetota</taxon>
        <taxon>Actinomycetes</taxon>
        <taxon>Micrococcales</taxon>
        <taxon>Cellulomonadaceae</taxon>
        <taxon>Cellulomonas</taxon>
    </lineage>
</organism>
<dbReference type="GO" id="GO:1901135">
    <property type="term" value="P:carbohydrate derivative metabolic process"/>
    <property type="evidence" value="ECO:0007669"/>
    <property type="project" value="InterPro"/>
</dbReference>
<dbReference type="InterPro" id="IPR036388">
    <property type="entry name" value="WH-like_DNA-bd_sf"/>
</dbReference>
<gene>
    <name evidence="2" type="ORF">EBM89_10270</name>
</gene>
<dbReference type="InterPro" id="IPR009057">
    <property type="entry name" value="Homeodomain-like_sf"/>
</dbReference>
<dbReference type="Pfam" id="PF01418">
    <property type="entry name" value="HTH_6"/>
    <property type="match status" value="1"/>
</dbReference>
<name>A0A3M2JCX6_9CELL</name>